<evidence type="ECO:0000256" key="6">
    <source>
        <dbReference type="SAM" id="MobiDB-lite"/>
    </source>
</evidence>
<proteinExistence type="inferred from homology"/>
<dbReference type="GO" id="GO:0005737">
    <property type="term" value="C:cytoplasm"/>
    <property type="evidence" value="ECO:0007669"/>
    <property type="project" value="TreeGrafter"/>
</dbReference>
<dbReference type="InterPro" id="IPR050511">
    <property type="entry name" value="AMPK_gamma/SDS23_families"/>
</dbReference>
<feature type="compositionally biased region" description="Acidic residues" evidence="6">
    <location>
        <begin position="514"/>
        <end position="525"/>
    </location>
</feature>
<dbReference type="PANTHER" id="PTHR13780">
    <property type="entry name" value="AMP-ACTIVATED PROTEIN KINASE, GAMMA REGULATORY SUBUNIT"/>
    <property type="match status" value="1"/>
</dbReference>
<evidence type="ECO:0000259" key="7">
    <source>
        <dbReference type="PROSITE" id="PS51371"/>
    </source>
</evidence>
<dbReference type="AlphaFoldDB" id="A0A9P0EF92"/>
<comment type="similarity">
    <text evidence="1">Belongs to the 5'-AMP-activated protein kinase gamma subunit family.</text>
</comment>
<evidence type="ECO:0000256" key="1">
    <source>
        <dbReference type="ARBA" id="ARBA00006750"/>
    </source>
</evidence>
<evidence type="ECO:0000256" key="4">
    <source>
        <dbReference type="ARBA" id="ARBA00025878"/>
    </source>
</evidence>
<accession>A0A9P0EF92</accession>
<keyword evidence="2" id="KW-0677">Repeat</keyword>
<dbReference type="GO" id="GO:0016208">
    <property type="term" value="F:AMP binding"/>
    <property type="evidence" value="ECO:0007669"/>
    <property type="project" value="TreeGrafter"/>
</dbReference>
<dbReference type="Proteomes" id="UP001152798">
    <property type="component" value="Chromosome 3"/>
</dbReference>
<dbReference type="GO" id="GO:0005634">
    <property type="term" value="C:nucleus"/>
    <property type="evidence" value="ECO:0007669"/>
    <property type="project" value="TreeGrafter"/>
</dbReference>
<feature type="domain" description="CBS" evidence="7">
    <location>
        <begin position="210"/>
        <end position="271"/>
    </location>
</feature>
<dbReference type="Pfam" id="PF00571">
    <property type="entry name" value="CBS"/>
    <property type="match status" value="4"/>
</dbReference>
<gene>
    <name evidence="8" type="ORF">NEZAVI_LOCUS5685</name>
</gene>
<feature type="region of interest" description="Disordered" evidence="6">
    <location>
        <begin position="509"/>
        <end position="531"/>
    </location>
</feature>
<dbReference type="SMART" id="SM00116">
    <property type="entry name" value="CBS"/>
    <property type="match status" value="4"/>
</dbReference>
<comment type="subunit">
    <text evidence="4">AMPK is a heterotrimer of an alpha catalytic subunit (PRKAA1 or PRKAA2), a beta (PRKAB1 or PRKAB2) and a gamma non-catalytic subunits (PRKAG1, PRKAG2 or PRKAG3). Interacts with FNIP1 and FNIP2.</text>
</comment>
<dbReference type="PANTHER" id="PTHR13780:SF35">
    <property type="entry name" value="LD22662P"/>
    <property type="match status" value="1"/>
</dbReference>
<keyword evidence="9" id="KW-1185">Reference proteome</keyword>
<dbReference type="Gene3D" id="3.10.580.10">
    <property type="entry name" value="CBS-domain"/>
    <property type="match status" value="2"/>
</dbReference>
<dbReference type="GO" id="GO:0019901">
    <property type="term" value="F:protein kinase binding"/>
    <property type="evidence" value="ECO:0007669"/>
    <property type="project" value="TreeGrafter"/>
</dbReference>
<dbReference type="CDD" id="cd04618">
    <property type="entry name" value="CBS_euAMPK_gamma-like_repeat1"/>
    <property type="match status" value="1"/>
</dbReference>
<evidence type="ECO:0000256" key="5">
    <source>
        <dbReference type="PROSITE-ProRule" id="PRU00703"/>
    </source>
</evidence>
<feature type="compositionally biased region" description="Basic and acidic residues" evidence="6">
    <location>
        <begin position="104"/>
        <end position="114"/>
    </location>
</feature>
<organism evidence="8 9">
    <name type="scientific">Nezara viridula</name>
    <name type="common">Southern green stink bug</name>
    <name type="synonym">Cimex viridulus</name>
    <dbReference type="NCBI Taxonomy" id="85310"/>
    <lineage>
        <taxon>Eukaryota</taxon>
        <taxon>Metazoa</taxon>
        <taxon>Ecdysozoa</taxon>
        <taxon>Arthropoda</taxon>
        <taxon>Hexapoda</taxon>
        <taxon>Insecta</taxon>
        <taxon>Pterygota</taxon>
        <taxon>Neoptera</taxon>
        <taxon>Paraneoptera</taxon>
        <taxon>Hemiptera</taxon>
        <taxon>Heteroptera</taxon>
        <taxon>Panheteroptera</taxon>
        <taxon>Pentatomomorpha</taxon>
        <taxon>Pentatomoidea</taxon>
        <taxon>Pentatomidae</taxon>
        <taxon>Pentatominae</taxon>
        <taxon>Nezara</taxon>
    </lineage>
</organism>
<evidence type="ECO:0000256" key="2">
    <source>
        <dbReference type="ARBA" id="ARBA00022737"/>
    </source>
</evidence>
<dbReference type="InterPro" id="IPR000644">
    <property type="entry name" value="CBS_dom"/>
</dbReference>
<dbReference type="EMBL" id="OV725079">
    <property type="protein sequence ID" value="CAH1395393.1"/>
    <property type="molecule type" value="Genomic_DNA"/>
</dbReference>
<dbReference type="CDD" id="cd04641">
    <property type="entry name" value="CBS_euAMPK_gamma-like_repeat2"/>
    <property type="match status" value="1"/>
</dbReference>
<feature type="domain" description="CBS" evidence="7">
    <location>
        <begin position="290"/>
        <end position="348"/>
    </location>
</feature>
<dbReference type="SUPFAM" id="SSF54631">
    <property type="entry name" value="CBS-domain pair"/>
    <property type="match status" value="2"/>
</dbReference>
<keyword evidence="3 5" id="KW-0129">CBS domain</keyword>
<name>A0A9P0EF92_NEZVI</name>
<protein>
    <recommendedName>
        <fullName evidence="7">CBS domain-containing protein</fullName>
    </recommendedName>
</protein>
<dbReference type="GO" id="GO:0019887">
    <property type="term" value="F:protein kinase regulator activity"/>
    <property type="evidence" value="ECO:0007669"/>
    <property type="project" value="TreeGrafter"/>
</dbReference>
<evidence type="ECO:0000313" key="8">
    <source>
        <dbReference type="EMBL" id="CAH1395393.1"/>
    </source>
</evidence>
<evidence type="ECO:0000256" key="3">
    <source>
        <dbReference type="ARBA" id="ARBA00023122"/>
    </source>
</evidence>
<feature type="region of interest" description="Disordered" evidence="6">
    <location>
        <begin position="1"/>
        <end position="114"/>
    </location>
</feature>
<dbReference type="PROSITE" id="PS51371">
    <property type="entry name" value="CBS"/>
    <property type="match status" value="4"/>
</dbReference>
<evidence type="ECO:0000313" key="9">
    <source>
        <dbReference type="Proteomes" id="UP001152798"/>
    </source>
</evidence>
<dbReference type="InterPro" id="IPR046342">
    <property type="entry name" value="CBS_dom_sf"/>
</dbReference>
<dbReference type="OrthoDB" id="449052at2759"/>
<sequence length="545" mass="61381">MAPIGVRSGSPREPPLLTLSPPPRAVSPSPRRDVTPQLRPHSPRRRREVPAVLCTPPEGEVKKSKSIQDLIKQLGRAVVNRSKSPRRSSCLLEVPSPSFRSRSRSLDDGTRKPSDCEATYRIYDQILAEGALRRSSLEKRRLSLGGGVTGHRGSEPSLDPNHAAILFRDSRGLPVADPFLEKVSISDLEEDESQIFVKFFKFHRCYGLIPTSAKLVVFDTQLLVKKAFFALLHNGVRAAPLWDSSQHKFVGMLTITDFIKILHMYYRSGTMSLEQMEEHKLDTWRALLKDSPDLVSIGPDASLYDAIRVLIQNRIHRLPVIDPETDNVLYILTHKRILRFLFLYINDLPRPSYLDKTLAEVGIGTYDCIETAFEDTTIIAALDKFLDRRVSALPVVDSEGKLVDIFAKFDVINLAAEKTYDKLDMPLKKANENRNDWFEGVHKCSMDDTLYSIIERLVRAEVHRLVVTDDEDKVIGILSLSDLLQYLVLRPCGDDIGFGSRCESPLSQLQSEETILEGEEEESDSLEPLTTNTNFTREVTVSGGE</sequence>
<dbReference type="GO" id="GO:0031588">
    <property type="term" value="C:nucleotide-activated protein kinase complex"/>
    <property type="evidence" value="ECO:0007669"/>
    <property type="project" value="TreeGrafter"/>
</dbReference>
<feature type="domain" description="CBS" evidence="7">
    <location>
        <begin position="363"/>
        <end position="422"/>
    </location>
</feature>
<reference evidence="8" key="1">
    <citation type="submission" date="2022-01" db="EMBL/GenBank/DDBJ databases">
        <authorList>
            <person name="King R."/>
        </authorList>
    </citation>
    <scope>NUCLEOTIDE SEQUENCE</scope>
</reference>
<feature type="domain" description="CBS" evidence="7">
    <location>
        <begin position="437"/>
        <end position="496"/>
    </location>
</feature>